<evidence type="ECO:0000313" key="2">
    <source>
        <dbReference type="EMBL" id="KZD20722.1"/>
    </source>
</evidence>
<feature type="compositionally biased region" description="Basic and acidic residues" evidence="1">
    <location>
        <begin position="1"/>
        <end position="14"/>
    </location>
</feature>
<feature type="region of interest" description="Disordered" evidence="1">
    <location>
        <begin position="1"/>
        <end position="39"/>
    </location>
</feature>
<reference evidence="2 3" key="1">
    <citation type="submission" date="2016-03" db="EMBL/GenBank/DDBJ databases">
        <title>Microsymbionts genomes from the relict species Vavilovia formosa (Stev.) Fed.</title>
        <authorList>
            <person name="Kopat V."/>
            <person name="Chirak E."/>
            <person name="Kimeklis A."/>
            <person name="Andronov E."/>
        </authorList>
    </citation>
    <scope>NUCLEOTIDE SEQUENCE [LARGE SCALE GENOMIC DNA]</scope>
    <source>
        <strain evidence="2 3">Vaf07</strain>
    </source>
</reference>
<dbReference type="AlphaFoldDB" id="A0A161SKY6"/>
<organism evidence="2 3">
    <name type="scientific">Tardiphaga robiniae</name>
    <dbReference type="NCBI Taxonomy" id="943830"/>
    <lineage>
        <taxon>Bacteria</taxon>
        <taxon>Pseudomonadati</taxon>
        <taxon>Pseudomonadota</taxon>
        <taxon>Alphaproteobacteria</taxon>
        <taxon>Hyphomicrobiales</taxon>
        <taxon>Nitrobacteraceae</taxon>
        <taxon>Tardiphaga</taxon>
    </lineage>
</organism>
<dbReference type="OrthoDB" id="7159361at2"/>
<dbReference type="EMBL" id="LVYV01000055">
    <property type="protein sequence ID" value="KZD20722.1"/>
    <property type="molecule type" value="Genomic_DNA"/>
</dbReference>
<dbReference type="RefSeq" id="WP_068738405.1">
    <property type="nucleotide sequence ID" value="NZ_LVYV01000055.1"/>
</dbReference>
<accession>A0A161SKY6</accession>
<gene>
    <name evidence="2" type="ORF">A4A58_18520</name>
</gene>
<dbReference type="STRING" id="943830.A4A58_18520"/>
<name>A0A161SKY6_9BRAD</name>
<proteinExistence type="predicted"/>
<comment type="caution">
    <text evidence="2">The sequence shown here is derived from an EMBL/GenBank/DDBJ whole genome shotgun (WGS) entry which is preliminary data.</text>
</comment>
<evidence type="ECO:0000313" key="3">
    <source>
        <dbReference type="Proteomes" id="UP000076574"/>
    </source>
</evidence>
<keyword evidence="3" id="KW-1185">Reference proteome</keyword>
<evidence type="ECO:0000256" key="1">
    <source>
        <dbReference type="SAM" id="MobiDB-lite"/>
    </source>
</evidence>
<dbReference type="Proteomes" id="UP000076574">
    <property type="component" value="Unassembled WGS sequence"/>
</dbReference>
<sequence length="181" mass="19625">MESNAKSDRHEANRRNAAKSTGPRTTAGKRKSAKNSLRHGLNVPLPEYSAVVGKLAELLVNDLVGVDVEEAAIEAARAIVNCKRVSDAYAFAYRRLAVPLKMFPAPPVAAEGLSDLAATVAHLLAKLEEPKGAAPLTLPEFAKELNTLARYEQRAYSRRLRALRQLDAAVAKAKRLSRTDA</sequence>
<feature type="compositionally biased region" description="Basic residues" evidence="1">
    <location>
        <begin position="27"/>
        <end position="37"/>
    </location>
</feature>
<protein>
    <submittedName>
        <fullName evidence="2">Uncharacterized protein</fullName>
    </submittedName>
</protein>